<feature type="compositionally biased region" description="Acidic residues" evidence="1">
    <location>
        <begin position="444"/>
        <end position="455"/>
    </location>
</feature>
<dbReference type="Proteomes" id="UP000683000">
    <property type="component" value="Unassembled WGS sequence"/>
</dbReference>
<proteinExistence type="predicted"/>
<dbReference type="OrthoDB" id="2685297at2759"/>
<comment type="caution">
    <text evidence="2">The sequence shown here is derived from an EMBL/GenBank/DDBJ whole genome shotgun (WGS) entry which is preliminary data.</text>
</comment>
<sequence>MFEMSEDDAAYSVLLAQLLSDSAPSRDARVHSWIEHQYDFVLSEQSHLPFASSRPPSPSPSSSLGAHRGYSIDRPDSPLLPRLSSDRTSSPCPSYDALFFPSNTDNNDYEEQERVRALRFIVQEMVHWKSHASNPHAHDKPLPAPPPSPASSLTNSSSSRVLRSRSSSTRISRLPSFTSTLSSDQSHPQEIPPPLPVSVIVHGEYQHDLVLRRDGYLHKRDDSFPHSQDHDAQYLCPIPDDKDSFQPSPTLSNFSCAYSRETSFTTPYASSPASPTSVVFSTSPCSPENIALPASPVEEHQPFFRELLTAHVHERTPSSRSSQSLSSLAVLPPKTNVFPASPTLHDFPRADSPIHSPSRHLRAPKVATHSQSRWSVATTASITPSVVQPKSSELLHPRSSVKDKKDKGPKTPKKRTRFISLISRLSPGRNDPSSTTTSQSTVDVEYDSANEDDPQDREKYRSRKSLSKKSSLASLRASFSLSRPSFSSQRATMSSSEVPPLPTSPTLASSLAETTVLLDVAPPPVPLSKIPSRGNLIHSSLPPIPQSASTITTFGSSSQLSISDTSQSASDSRVSVAYTAITPNGSRISLLPAPCKRTSLASAAGVEPMVSTKPAPGNQAATRSKSIFRLTAKPKTLRMPAPGTKETTMPSRRPIAGNTSLPSPIPVRSKIPQAPTKFNPPAKLVTVIATQSRQAPALVSPGPTSPTSKLPMPPSRAPPKVPRPIVTSGKLPAESLPSLPSPSKLPMPASAKGSRVRTVKGFWKRQ</sequence>
<name>A0A8I2YXD2_9AGAM</name>
<feature type="region of interest" description="Disordered" evidence="1">
    <location>
        <begin position="483"/>
        <end position="507"/>
    </location>
</feature>
<feature type="compositionally biased region" description="Low complexity" evidence="1">
    <location>
        <begin position="150"/>
        <end position="176"/>
    </location>
</feature>
<evidence type="ECO:0000313" key="3">
    <source>
        <dbReference type="Proteomes" id="UP000683000"/>
    </source>
</evidence>
<organism evidence="2 3">
    <name type="scientific">Boletus reticuloceps</name>
    <dbReference type="NCBI Taxonomy" id="495285"/>
    <lineage>
        <taxon>Eukaryota</taxon>
        <taxon>Fungi</taxon>
        <taxon>Dikarya</taxon>
        <taxon>Basidiomycota</taxon>
        <taxon>Agaricomycotina</taxon>
        <taxon>Agaricomycetes</taxon>
        <taxon>Agaricomycetidae</taxon>
        <taxon>Boletales</taxon>
        <taxon>Boletineae</taxon>
        <taxon>Boletaceae</taxon>
        <taxon>Boletoideae</taxon>
        <taxon>Boletus</taxon>
    </lineage>
</organism>
<dbReference type="EMBL" id="JAGFBS010000004">
    <property type="protein sequence ID" value="KAG6379739.1"/>
    <property type="molecule type" value="Genomic_DNA"/>
</dbReference>
<keyword evidence="3" id="KW-1185">Reference proteome</keyword>
<feature type="compositionally biased region" description="Pro residues" evidence="1">
    <location>
        <begin position="711"/>
        <end position="722"/>
    </location>
</feature>
<feature type="compositionally biased region" description="Polar residues" evidence="1">
    <location>
        <begin position="177"/>
        <end position="188"/>
    </location>
</feature>
<feature type="region of interest" description="Disordered" evidence="1">
    <location>
        <begin position="694"/>
        <end position="766"/>
    </location>
</feature>
<accession>A0A8I2YXD2</accession>
<gene>
    <name evidence="2" type="ORF">JVT61DRAFT_10273</name>
</gene>
<feature type="region of interest" description="Disordered" evidence="1">
    <location>
        <begin position="341"/>
        <end position="467"/>
    </location>
</feature>
<feature type="region of interest" description="Disordered" evidence="1">
    <location>
        <begin position="131"/>
        <end position="196"/>
    </location>
</feature>
<evidence type="ECO:0000313" key="2">
    <source>
        <dbReference type="EMBL" id="KAG6379739.1"/>
    </source>
</evidence>
<feature type="compositionally biased region" description="Polar residues" evidence="1">
    <location>
        <begin position="368"/>
        <end position="391"/>
    </location>
</feature>
<evidence type="ECO:0000256" key="1">
    <source>
        <dbReference type="SAM" id="MobiDB-lite"/>
    </source>
</evidence>
<feature type="region of interest" description="Disordered" evidence="1">
    <location>
        <begin position="49"/>
        <end position="111"/>
    </location>
</feature>
<feature type="compositionally biased region" description="Basic and acidic residues" evidence="1">
    <location>
        <begin position="393"/>
        <end position="409"/>
    </location>
</feature>
<feature type="compositionally biased region" description="Basic residues" evidence="1">
    <location>
        <begin position="754"/>
        <end position="766"/>
    </location>
</feature>
<dbReference type="AlphaFoldDB" id="A0A8I2YXD2"/>
<feature type="region of interest" description="Disordered" evidence="1">
    <location>
        <begin position="637"/>
        <end position="667"/>
    </location>
</feature>
<reference evidence="2" key="1">
    <citation type="submission" date="2021-03" db="EMBL/GenBank/DDBJ databases">
        <title>Evolutionary innovations through gain and loss of genes in the ectomycorrhizal Boletales.</title>
        <authorList>
            <person name="Wu G."/>
            <person name="Miyauchi S."/>
            <person name="Morin E."/>
            <person name="Yang Z.-L."/>
            <person name="Xu J."/>
            <person name="Martin F.M."/>
        </authorList>
    </citation>
    <scope>NUCLEOTIDE SEQUENCE</scope>
    <source>
        <strain evidence="2">BR01</strain>
    </source>
</reference>
<protein>
    <submittedName>
        <fullName evidence="2">Uncharacterized protein</fullName>
    </submittedName>
</protein>